<evidence type="ECO:0000313" key="3">
    <source>
        <dbReference type="Proteomes" id="UP000483820"/>
    </source>
</evidence>
<sequence length="188" mass="21405">MIISSSVDIVIMFLTFLMPMAMDDESYGEFRQSVGPILTINCTFFYEHPLYLTLLMSIQRIYAVFQPFNRHFTTGKLWIYCAVMAVFSWISLLIPYFSDCPVNINQRTFSFAVECPQRHPAPLTPLQLAQSSNGPVRDRALKRCSYSSQSPPQPFCYSMKLAAFSSGTLQQNTCRCLKTCDDGYSTYG</sequence>
<feature type="transmembrane region" description="Helical" evidence="1">
    <location>
        <begin position="77"/>
        <end position="97"/>
    </location>
</feature>
<dbReference type="RefSeq" id="XP_053583490.1">
    <property type="nucleotide sequence ID" value="XM_053734577.1"/>
</dbReference>
<reference evidence="2 3" key="1">
    <citation type="submission" date="2019-12" db="EMBL/GenBank/DDBJ databases">
        <title>Chromosome-level assembly of the Caenorhabditis remanei genome.</title>
        <authorList>
            <person name="Teterina A.A."/>
            <person name="Willis J.H."/>
            <person name="Phillips P.C."/>
        </authorList>
    </citation>
    <scope>NUCLEOTIDE SEQUENCE [LARGE SCALE GENOMIC DNA]</scope>
    <source>
        <strain evidence="2 3">PX506</strain>
        <tissue evidence="2">Whole organism</tissue>
    </source>
</reference>
<dbReference type="Pfam" id="PF03383">
    <property type="entry name" value="Serpentine_r_xa"/>
    <property type="match status" value="1"/>
</dbReference>
<protein>
    <recommendedName>
        <fullName evidence="4">G-protein coupled receptors family 1 profile domain-containing protein</fullName>
    </recommendedName>
</protein>
<evidence type="ECO:0008006" key="4">
    <source>
        <dbReference type="Google" id="ProtNLM"/>
    </source>
</evidence>
<dbReference type="Gene3D" id="1.20.1070.10">
    <property type="entry name" value="Rhodopsin 7-helix transmembrane proteins"/>
    <property type="match status" value="1"/>
</dbReference>
<dbReference type="AlphaFoldDB" id="A0A6A5GJC6"/>
<evidence type="ECO:0000313" key="2">
    <source>
        <dbReference type="EMBL" id="KAF1755360.1"/>
    </source>
</evidence>
<keyword evidence="1" id="KW-0812">Transmembrane</keyword>
<dbReference type="Proteomes" id="UP000483820">
    <property type="component" value="Chromosome V"/>
</dbReference>
<comment type="caution">
    <text evidence="2">The sequence shown here is derived from an EMBL/GenBank/DDBJ whole genome shotgun (WGS) entry which is preliminary data.</text>
</comment>
<dbReference type="PANTHER" id="PTHR23018">
    <property type="entry name" value="SERPENTINE RECEPTOR, CLASS XA-RELATED"/>
    <property type="match status" value="1"/>
</dbReference>
<evidence type="ECO:0000256" key="1">
    <source>
        <dbReference type="SAM" id="Phobius"/>
    </source>
</evidence>
<keyword evidence="1" id="KW-1133">Transmembrane helix</keyword>
<name>A0A6A5GJC6_CAERE</name>
<dbReference type="CTD" id="9816474"/>
<dbReference type="EMBL" id="WUAV01000005">
    <property type="protein sequence ID" value="KAF1755360.1"/>
    <property type="molecule type" value="Genomic_DNA"/>
</dbReference>
<accession>A0A6A5GJC6</accession>
<feature type="transmembrane region" description="Helical" evidence="1">
    <location>
        <begin position="7"/>
        <end position="22"/>
    </location>
</feature>
<proteinExistence type="predicted"/>
<dbReference type="InterPro" id="IPR005047">
    <property type="entry name" value="7TM_GPCR_serpentine_rcpt_Srxa"/>
</dbReference>
<gene>
    <name evidence="2" type="ORF">GCK72_021929</name>
</gene>
<organism evidence="2 3">
    <name type="scientific">Caenorhabditis remanei</name>
    <name type="common">Caenorhabditis vulgaris</name>
    <dbReference type="NCBI Taxonomy" id="31234"/>
    <lineage>
        <taxon>Eukaryota</taxon>
        <taxon>Metazoa</taxon>
        <taxon>Ecdysozoa</taxon>
        <taxon>Nematoda</taxon>
        <taxon>Chromadorea</taxon>
        <taxon>Rhabditida</taxon>
        <taxon>Rhabditina</taxon>
        <taxon>Rhabditomorpha</taxon>
        <taxon>Rhabditoidea</taxon>
        <taxon>Rhabditidae</taxon>
        <taxon>Peloderinae</taxon>
        <taxon>Caenorhabditis</taxon>
    </lineage>
</organism>
<dbReference type="KEGG" id="crq:GCK72_021929"/>
<dbReference type="GeneID" id="9816474"/>
<keyword evidence="1" id="KW-0472">Membrane</keyword>
<feature type="transmembrane region" description="Helical" evidence="1">
    <location>
        <begin position="34"/>
        <end position="56"/>
    </location>
</feature>
<dbReference type="PANTHER" id="PTHR23018:SF9">
    <property type="entry name" value="G-PROTEIN COUPLED RECEPTORS FAMILY 1 PROFILE DOMAIN-CONTAINING PROTEIN"/>
    <property type="match status" value="1"/>
</dbReference>